<dbReference type="Proteomes" id="UP000265520">
    <property type="component" value="Unassembled WGS sequence"/>
</dbReference>
<feature type="non-terminal residue" evidence="2">
    <location>
        <position position="37"/>
    </location>
</feature>
<evidence type="ECO:0000313" key="3">
    <source>
        <dbReference type="Proteomes" id="UP000265520"/>
    </source>
</evidence>
<reference evidence="2 3" key="1">
    <citation type="journal article" date="2018" name="Front. Plant Sci.">
        <title>Red Clover (Trifolium pratense) and Zigzag Clover (T. medium) - A Picture of Genomic Similarities and Differences.</title>
        <authorList>
            <person name="Dluhosova J."/>
            <person name="Istvanek J."/>
            <person name="Nedelnik J."/>
            <person name="Repkova J."/>
        </authorList>
    </citation>
    <scope>NUCLEOTIDE SEQUENCE [LARGE SCALE GENOMIC DNA]</scope>
    <source>
        <strain evidence="3">cv. 10/8</strain>
        <tissue evidence="2">Leaf</tissue>
    </source>
</reference>
<evidence type="ECO:0000256" key="1">
    <source>
        <dbReference type="SAM" id="MobiDB-lite"/>
    </source>
</evidence>
<accession>A0A392W4X4</accession>
<proteinExistence type="predicted"/>
<feature type="region of interest" description="Disordered" evidence="1">
    <location>
        <begin position="17"/>
        <end position="37"/>
    </location>
</feature>
<dbReference type="EMBL" id="LXQA011336543">
    <property type="protein sequence ID" value="MCI93710.1"/>
    <property type="molecule type" value="Genomic_DNA"/>
</dbReference>
<name>A0A392W4X4_9FABA</name>
<keyword evidence="3" id="KW-1185">Reference proteome</keyword>
<evidence type="ECO:0000313" key="2">
    <source>
        <dbReference type="EMBL" id="MCI93710.1"/>
    </source>
</evidence>
<organism evidence="2 3">
    <name type="scientific">Trifolium medium</name>
    <dbReference type="NCBI Taxonomy" id="97028"/>
    <lineage>
        <taxon>Eukaryota</taxon>
        <taxon>Viridiplantae</taxon>
        <taxon>Streptophyta</taxon>
        <taxon>Embryophyta</taxon>
        <taxon>Tracheophyta</taxon>
        <taxon>Spermatophyta</taxon>
        <taxon>Magnoliopsida</taxon>
        <taxon>eudicotyledons</taxon>
        <taxon>Gunneridae</taxon>
        <taxon>Pentapetalae</taxon>
        <taxon>rosids</taxon>
        <taxon>fabids</taxon>
        <taxon>Fabales</taxon>
        <taxon>Fabaceae</taxon>
        <taxon>Papilionoideae</taxon>
        <taxon>50 kb inversion clade</taxon>
        <taxon>NPAAA clade</taxon>
        <taxon>Hologalegina</taxon>
        <taxon>IRL clade</taxon>
        <taxon>Trifolieae</taxon>
        <taxon>Trifolium</taxon>
    </lineage>
</organism>
<sequence length="37" mass="4118">MAKKMIKKMKILLSSQCSNNGPEATERTIEEVPQGIL</sequence>
<comment type="caution">
    <text evidence="2">The sequence shown here is derived from an EMBL/GenBank/DDBJ whole genome shotgun (WGS) entry which is preliminary data.</text>
</comment>
<protein>
    <submittedName>
        <fullName evidence="2">Uncharacterized protein</fullName>
    </submittedName>
</protein>
<dbReference type="AlphaFoldDB" id="A0A392W4X4"/>